<dbReference type="PROSITE" id="PS50883">
    <property type="entry name" value="EAL"/>
    <property type="match status" value="1"/>
</dbReference>
<dbReference type="SUPFAM" id="SSF55785">
    <property type="entry name" value="PYP-like sensor domain (PAS domain)"/>
    <property type="match status" value="1"/>
</dbReference>
<dbReference type="InterPro" id="IPR035965">
    <property type="entry name" value="PAS-like_dom_sf"/>
</dbReference>
<name>A0A7W6EFK7_9HYPH</name>
<evidence type="ECO:0000313" key="2">
    <source>
        <dbReference type="EMBL" id="MBB3808893.1"/>
    </source>
</evidence>
<dbReference type="AlphaFoldDB" id="A0A7W6EFK7"/>
<dbReference type="Pfam" id="PF00563">
    <property type="entry name" value="EAL"/>
    <property type="match status" value="1"/>
</dbReference>
<dbReference type="GO" id="GO:0071111">
    <property type="term" value="F:cyclic-guanylate-specific phosphodiesterase activity"/>
    <property type="evidence" value="ECO:0007669"/>
    <property type="project" value="InterPro"/>
</dbReference>
<dbReference type="InterPro" id="IPR050706">
    <property type="entry name" value="Cyclic-di-GMP_PDE-like"/>
</dbReference>
<dbReference type="InterPro" id="IPR035919">
    <property type="entry name" value="EAL_sf"/>
</dbReference>
<dbReference type="SUPFAM" id="SSF141868">
    <property type="entry name" value="EAL domain-like"/>
    <property type="match status" value="1"/>
</dbReference>
<dbReference type="Gene3D" id="3.20.20.450">
    <property type="entry name" value="EAL domain"/>
    <property type="match status" value="1"/>
</dbReference>
<sequence>MIVSAPDVRRHAVLGAVKGGEIRPAFQPIIRLREQSLAGFEALARWDSPTYGSIAPSTFIPWAEEDGLINALTHGLVSSACAAAAAWGEHFFLCFNISPLQFNGSDLVSVIFSAVDGTGFSRHRLVMEMTETSAISETRNAHEMIGHLSKSGVRIALDDFGTGHSGLSRLLSFPFYALKIDKTFVRTIEADADARMIVSAIVGLCDSLGLKVVAEGIERPEQLAVLQELGCTYGQGWLLGREMTPAAAAHFAEGRKVATHYPETAVDLAEEAAKRRLFDEHVARGRLLSRGANLSGLDILFGLSDIGLCQVDLHMTIVRVNETLAALFHKHVHDLQDGAVKDVLPADFAGWLWQHAGEIGASDDTFVYSLAERSGRAIRLRVRRMLSGGSLTGILIMAVPN</sequence>
<proteinExistence type="predicted"/>
<protein>
    <submittedName>
        <fullName evidence="2">EAL domain-containing protein (Putative c-di-GMP-specific phosphodiesterase class I)</fullName>
    </submittedName>
</protein>
<evidence type="ECO:0000313" key="3">
    <source>
        <dbReference type="Proteomes" id="UP000537592"/>
    </source>
</evidence>
<dbReference type="CDD" id="cd01948">
    <property type="entry name" value="EAL"/>
    <property type="match status" value="1"/>
</dbReference>
<gene>
    <name evidence="2" type="ORF">FHS81_000963</name>
</gene>
<dbReference type="PANTHER" id="PTHR33121:SF79">
    <property type="entry name" value="CYCLIC DI-GMP PHOSPHODIESTERASE PDED-RELATED"/>
    <property type="match status" value="1"/>
</dbReference>
<feature type="domain" description="EAL" evidence="1">
    <location>
        <begin position="6"/>
        <end position="256"/>
    </location>
</feature>
<evidence type="ECO:0000259" key="1">
    <source>
        <dbReference type="PROSITE" id="PS50883"/>
    </source>
</evidence>
<comment type="caution">
    <text evidence="2">The sequence shown here is derived from an EMBL/GenBank/DDBJ whole genome shotgun (WGS) entry which is preliminary data.</text>
</comment>
<keyword evidence="3" id="KW-1185">Reference proteome</keyword>
<dbReference type="InterPro" id="IPR001633">
    <property type="entry name" value="EAL_dom"/>
</dbReference>
<dbReference type="EMBL" id="JACICC010000002">
    <property type="protein sequence ID" value="MBB3808893.1"/>
    <property type="molecule type" value="Genomic_DNA"/>
</dbReference>
<dbReference type="Proteomes" id="UP000537592">
    <property type="component" value="Unassembled WGS sequence"/>
</dbReference>
<reference evidence="2 3" key="1">
    <citation type="submission" date="2020-08" db="EMBL/GenBank/DDBJ databases">
        <title>Genomic Encyclopedia of Type Strains, Phase IV (KMG-IV): sequencing the most valuable type-strain genomes for metagenomic binning, comparative biology and taxonomic classification.</title>
        <authorList>
            <person name="Goeker M."/>
        </authorList>
    </citation>
    <scope>NUCLEOTIDE SEQUENCE [LARGE SCALE GENOMIC DNA]</scope>
    <source>
        <strain evidence="2 3">DSM 28760</strain>
    </source>
</reference>
<accession>A0A7W6EFK7</accession>
<organism evidence="2 3">
    <name type="scientific">Pseudochelatococcus contaminans</name>
    <dbReference type="NCBI Taxonomy" id="1538103"/>
    <lineage>
        <taxon>Bacteria</taxon>
        <taxon>Pseudomonadati</taxon>
        <taxon>Pseudomonadota</taxon>
        <taxon>Alphaproteobacteria</taxon>
        <taxon>Hyphomicrobiales</taxon>
        <taxon>Chelatococcaceae</taxon>
        <taxon>Pseudochelatococcus</taxon>
    </lineage>
</organism>
<dbReference type="SMART" id="SM00052">
    <property type="entry name" value="EAL"/>
    <property type="match status" value="1"/>
</dbReference>
<dbReference type="PANTHER" id="PTHR33121">
    <property type="entry name" value="CYCLIC DI-GMP PHOSPHODIESTERASE PDEF"/>
    <property type="match status" value="1"/>
</dbReference>
<dbReference type="RefSeq" id="WP_183750917.1">
    <property type="nucleotide sequence ID" value="NZ_JACICC010000002.1"/>
</dbReference>